<sequence length="445" mass="49861">MATHELIDAQFDRAVQIVQSLPKTGPIQTDYEEKLEMYSLYKQATVGNVKSPRPGMWDMLGRAKWDAWAKHKDLDSYEAKWLYVEALLRVLRKYSDKTIARDLVQELESYGGDPSNLVISASFSRSRESDSSGSTGSEDGTEDETHPYGNPRETTSPLPDNRDAGSDDGEIEDDEPRDLPPLRNPGFYENRPQSAQSSNRYRTPLGGSLLVSPPPDLPRVPSTQPQPSFETPSAFAAHPAVGYPNPYPSHYSDTPRIPSSPHDSRHAASAYRGQYSHDRPPSRPTLEYAIENVQAHLAALTERIESLETRILSRTHSPPGRNSPRWFSNRGTQPGDPDEPHWDINDMGLWSLVLNPLSRGVDQVKEWAILFSRDETRSPAKTIIRRLALDVSFLLVVLAVIRALWRRSGVRRREVKSALVILWKALIGASGARSSHHRSMSDKAV</sequence>
<dbReference type="Gene3D" id="1.20.80.10">
    <property type="match status" value="1"/>
</dbReference>
<dbReference type="Proteomes" id="UP000298030">
    <property type="component" value="Unassembled WGS sequence"/>
</dbReference>
<dbReference type="STRING" id="71717.A0A4Y7TP90"/>
<gene>
    <name evidence="5" type="ORF">FA13DRAFT_1728192</name>
</gene>
<keyword evidence="6" id="KW-1185">Reference proteome</keyword>
<evidence type="ECO:0000256" key="1">
    <source>
        <dbReference type="ARBA" id="ARBA00023121"/>
    </source>
</evidence>
<feature type="region of interest" description="Disordered" evidence="2">
    <location>
        <begin position="122"/>
        <end position="283"/>
    </location>
</feature>
<dbReference type="PRINTS" id="PR00689">
    <property type="entry name" value="ACOABINDINGP"/>
</dbReference>
<evidence type="ECO:0000259" key="4">
    <source>
        <dbReference type="PROSITE" id="PS51228"/>
    </source>
</evidence>
<feature type="domain" description="ACB" evidence="4">
    <location>
        <begin position="7"/>
        <end position="96"/>
    </location>
</feature>
<evidence type="ECO:0000313" key="6">
    <source>
        <dbReference type="Proteomes" id="UP000298030"/>
    </source>
</evidence>
<keyword evidence="3" id="KW-1133">Transmembrane helix</keyword>
<dbReference type="GO" id="GO:0000062">
    <property type="term" value="F:fatty-acyl-CoA binding"/>
    <property type="evidence" value="ECO:0007669"/>
    <property type="project" value="InterPro"/>
</dbReference>
<organism evidence="5 6">
    <name type="scientific">Coprinellus micaceus</name>
    <name type="common">Glistening ink-cap mushroom</name>
    <name type="synonym">Coprinus micaceus</name>
    <dbReference type="NCBI Taxonomy" id="71717"/>
    <lineage>
        <taxon>Eukaryota</taxon>
        <taxon>Fungi</taxon>
        <taxon>Dikarya</taxon>
        <taxon>Basidiomycota</taxon>
        <taxon>Agaricomycotina</taxon>
        <taxon>Agaricomycetes</taxon>
        <taxon>Agaricomycetidae</taxon>
        <taxon>Agaricales</taxon>
        <taxon>Agaricineae</taxon>
        <taxon>Psathyrellaceae</taxon>
        <taxon>Coprinellus</taxon>
    </lineage>
</organism>
<keyword evidence="1" id="KW-0446">Lipid-binding</keyword>
<proteinExistence type="predicted"/>
<feature type="compositionally biased region" description="Polar residues" evidence="2">
    <location>
        <begin position="191"/>
        <end position="201"/>
    </location>
</feature>
<feature type="transmembrane region" description="Helical" evidence="3">
    <location>
        <begin position="387"/>
        <end position="405"/>
    </location>
</feature>
<evidence type="ECO:0000256" key="3">
    <source>
        <dbReference type="SAM" id="Phobius"/>
    </source>
</evidence>
<dbReference type="PANTHER" id="PTHR23310">
    <property type="entry name" value="ACYL-COA-BINDING PROTEIN, ACBP"/>
    <property type="match status" value="1"/>
</dbReference>
<evidence type="ECO:0000256" key="2">
    <source>
        <dbReference type="SAM" id="MobiDB-lite"/>
    </source>
</evidence>
<dbReference type="PROSITE" id="PS51228">
    <property type="entry name" value="ACB_2"/>
    <property type="match status" value="1"/>
</dbReference>
<dbReference type="InterPro" id="IPR014352">
    <property type="entry name" value="FERM/acyl-CoA-bd_prot_sf"/>
</dbReference>
<evidence type="ECO:0000313" key="5">
    <source>
        <dbReference type="EMBL" id="TEB35382.1"/>
    </source>
</evidence>
<name>A0A4Y7TP90_COPMI</name>
<keyword evidence="3" id="KW-0472">Membrane</keyword>
<dbReference type="GO" id="GO:0006631">
    <property type="term" value="P:fatty acid metabolic process"/>
    <property type="evidence" value="ECO:0007669"/>
    <property type="project" value="TreeGrafter"/>
</dbReference>
<keyword evidence="3" id="KW-0812">Transmembrane</keyword>
<accession>A0A4Y7TP90</accession>
<feature type="compositionally biased region" description="Acidic residues" evidence="2">
    <location>
        <begin position="166"/>
        <end position="176"/>
    </location>
</feature>
<dbReference type="SUPFAM" id="SSF47027">
    <property type="entry name" value="Acyl-CoA binding protein"/>
    <property type="match status" value="1"/>
</dbReference>
<dbReference type="InterPro" id="IPR035984">
    <property type="entry name" value="Acyl-CoA-binding_sf"/>
</dbReference>
<protein>
    <submittedName>
        <fullName evidence="5">ACBP-domain-containing protein</fullName>
    </submittedName>
</protein>
<feature type="region of interest" description="Disordered" evidence="2">
    <location>
        <begin position="314"/>
        <end position="338"/>
    </location>
</feature>
<dbReference type="InterPro" id="IPR000582">
    <property type="entry name" value="Acyl-CoA-binding_protein"/>
</dbReference>
<dbReference type="FunFam" id="1.20.80.10:FF:000010">
    <property type="entry name" value="Acyl-CoA-binding domain-containing protein 5"/>
    <property type="match status" value="1"/>
</dbReference>
<dbReference type="OrthoDB" id="346910at2759"/>
<comment type="caution">
    <text evidence="5">The sequence shown here is derived from an EMBL/GenBank/DDBJ whole genome shotgun (WGS) entry which is preliminary data.</text>
</comment>
<dbReference type="Pfam" id="PF00887">
    <property type="entry name" value="ACBP"/>
    <property type="match status" value="1"/>
</dbReference>
<dbReference type="EMBL" id="QPFP01000007">
    <property type="protein sequence ID" value="TEB35382.1"/>
    <property type="molecule type" value="Genomic_DNA"/>
</dbReference>
<dbReference type="PANTHER" id="PTHR23310:SF133">
    <property type="entry name" value="COA BINDING PROTEIN, PUTATIVE (AFU_ORTHOLOGUE AFUA_1G12300)-RELATED"/>
    <property type="match status" value="1"/>
</dbReference>
<dbReference type="AlphaFoldDB" id="A0A4Y7TP90"/>
<reference evidence="5 6" key="1">
    <citation type="journal article" date="2019" name="Nat. Ecol. Evol.">
        <title>Megaphylogeny resolves global patterns of mushroom evolution.</title>
        <authorList>
            <person name="Varga T."/>
            <person name="Krizsan K."/>
            <person name="Foldi C."/>
            <person name="Dima B."/>
            <person name="Sanchez-Garcia M."/>
            <person name="Sanchez-Ramirez S."/>
            <person name="Szollosi G.J."/>
            <person name="Szarkandi J.G."/>
            <person name="Papp V."/>
            <person name="Albert L."/>
            <person name="Andreopoulos W."/>
            <person name="Angelini C."/>
            <person name="Antonin V."/>
            <person name="Barry K.W."/>
            <person name="Bougher N.L."/>
            <person name="Buchanan P."/>
            <person name="Buyck B."/>
            <person name="Bense V."/>
            <person name="Catcheside P."/>
            <person name="Chovatia M."/>
            <person name="Cooper J."/>
            <person name="Damon W."/>
            <person name="Desjardin D."/>
            <person name="Finy P."/>
            <person name="Geml J."/>
            <person name="Haridas S."/>
            <person name="Hughes K."/>
            <person name="Justo A."/>
            <person name="Karasinski D."/>
            <person name="Kautmanova I."/>
            <person name="Kiss B."/>
            <person name="Kocsube S."/>
            <person name="Kotiranta H."/>
            <person name="LaButti K.M."/>
            <person name="Lechner B.E."/>
            <person name="Liimatainen K."/>
            <person name="Lipzen A."/>
            <person name="Lukacs Z."/>
            <person name="Mihaltcheva S."/>
            <person name="Morgado L.N."/>
            <person name="Niskanen T."/>
            <person name="Noordeloos M.E."/>
            <person name="Ohm R.A."/>
            <person name="Ortiz-Santana B."/>
            <person name="Ovrebo C."/>
            <person name="Racz N."/>
            <person name="Riley R."/>
            <person name="Savchenko A."/>
            <person name="Shiryaev A."/>
            <person name="Soop K."/>
            <person name="Spirin V."/>
            <person name="Szebenyi C."/>
            <person name="Tomsovsky M."/>
            <person name="Tulloss R.E."/>
            <person name="Uehling J."/>
            <person name="Grigoriev I.V."/>
            <person name="Vagvolgyi C."/>
            <person name="Papp T."/>
            <person name="Martin F.M."/>
            <person name="Miettinen O."/>
            <person name="Hibbett D.S."/>
            <person name="Nagy L.G."/>
        </authorList>
    </citation>
    <scope>NUCLEOTIDE SEQUENCE [LARGE SCALE GENOMIC DNA]</scope>
    <source>
        <strain evidence="5 6">FP101781</strain>
    </source>
</reference>